<dbReference type="GO" id="GO:0003677">
    <property type="term" value="F:DNA binding"/>
    <property type="evidence" value="ECO:0007669"/>
    <property type="project" value="InterPro"/>
</dbReference>
<dbReference type="InterPro" id="IPR011010">
    <property type="entry name" value="DNA_brk_join_enz"/>
</dbReference>
<dbReference type="VEuPathDB" id="FungiDB:BCV72DRAFT_226292"/>
<accession>A0A1X0S0R2</accession>
<evidence type="ECO:0008006" key="3">
    <source>
        <dbReference type="Google" id="ProtNLM"/>
    </source>
</evidence>
<organism evidence="1 2">
    <name type="scientific">Rhizopus microsporus</name>
    <dbReference type="NCBI Taxonomy" id="58291"/>
    <lineage>
        <taxon>Eukaryota</taxon>
        <taxon>Fungi</taxon>
        <taxon>Fungi incertae sedis</taxon>
        <taxon>Mucoromycota</taxon>
        <taxon>Mucoromycotina</taxon>
        <taxon>Mucoromycetes</taxon>
        <taxon>Mucorales</taxon>
        <taxon>Mucorineae</taxon>
        <taxon>Rhizopodaceae</taxon>
        <taxon>Rhizopus</taxon>
    </lineage>
</organism>
<dbReference type="AlphaFoldDB" id="A0A1X0S0R2"/>
<gene>
    <name evidence="1" type="ORF">BCV71DRAFT_249683</name>
</gene>
<evidence type="ECO:0000313" key="2">
    <source>
        <dbReference type="Proteomes" id="UP000242381"/>
    </source>
</evidence>
<proteinExistence type="predicted"/>
<reference evidence="1 2" key="1">
    <citation type="journal article" date="2016" name="Proc. Natl. Acad. Sci. U.S.A.">
        <title>Lipid metabolic changes in an early divergent fungus govern the establishment of a mutualistic symbiosis with endobacteria.</title>
        <authorList>
            <person name="Lastovetsky O.A."/>
            <person name="Gaspar M.L."/>
            <person name="Mondo S.J."/>
            <person name="LaButti K.M."/>
            <person name="Sandor L."/>
            <person name="Grigoriev I.V."/>
            <person name="Henry S.A."/>
            <person name="Pawlowska T.E."/>
        </authorList>
    </citation>
    <scope>NUCLEOTIDE SEQUENCE [LARGE SCALE GENOMIC DNA]</scope>
    <source>
        <strain evidence="1 2">ATCC 11559</strain>
    </source>
</reference>
<evidence type="ECO:0000313" key="1">
    <source>
        <dbReference type="EMBL" id="ORE17893.1"/>
    </source>
</evidence>
<sequence length="213" mass="24221">MLLGQGELGYAISIIQLFRSGASQLHHTPTILTKSDELNRFIQVLKSQAPPVRLHRPTIDLKLTFNFISSLDGPLISLSHRQMKLTFLLGIICFLRPSDLHRIPFSSTKVTNTGSLYFEVHCPKEKRKHRRIIKPFELKPLSVRTIQRWIGKLVRISTTEPHVSLRSIASSLALKAGIPKDDIATMANWSCSAVFEHHYRREHLSLNSISPTR</sequence>
<dbReference type="SUPFAM" id="SSF56349">
    <property type="entry name" value="DNA breaking-rejoining enzymes"/>
    <property type="match status" value="1"/>
</dbReference>
<protein>
    <recommendedName>
        <fullName evidence="3">Tyr recombinase domain-containing protein</fullName>
    </recommendedName>
</protein>
<dbReference type="EMBL" id="KV921343">
    <property type="protein sequence ID" value="ORE17893.1"/>
    <property type="molecule type" value="Genomic_DNA"/>
</dbReference>
<dbReference type="OMA" id="TMANWSC"/>
<name>A0A1X0S0R2_RHIZD</name>
<dbReference type="Proteomes" id="UP000242381">
    <property type="component" value="Unassembled WGS sequence"/>
</dbReference>